<organism evidence="2 3">
    <name type="scientific">Chlamydomonas eustigma</name>
    <dbReference type="NCBI Taxonomy" id="1157962"/>
    <lineage>
        <taxon>Eukaryota</taxon>
        <taxon>Viridiplantae</taxon>
        <taxon>Chlorophyta</taxon>
        <taxon>core chlorophytes</taxon>
        <taxon>Chlorophyceae</taxon>
        <taxon>CS clade</taxon>
        <taxon>Chlamydomonadales</taxon>
        <taxon>Chlamydomonadaceae</taxon>
        <taxon>Chlamydomonas</taxon>
    </lineage>
</organism>
<dbReference type="EMBL" id="BEGY01000054">
    <property type="protein sequence ID" value="GAX80573.1"/>
    <property type="molecule type" value="Genomic_DNA"/>
</dbReference>
<dbReference type="GO" id="GO:0046422">
    <property type="term" value="F:violaxanthin de-epoxidase activity"/>
    <property type="evidence" value="ECO:0007669"/>
    <property type="project" value="InterPro"/>
</dbReference>
<dbReference type="Gene3D" id="2.40.128.20">
    <property type="match status" value="1"/>
</dbReference>
<feature type="domain" description="VDE lipocalin" evidence="1">
    <location>
        <begin position="563"/>
        <end position="642"/>
    </location>
</feature>
<accession>A0A250XBX1</accession>
<dbReference type="InterPro" id="IPR044682">
    <property type="entry name" value="VDE"/>
</dbReference>
<dbReference type="AlphaFoldDB" id="A0A250XBX1"/>
<evidence type="ECO:0000259" key="1">
    <source>
        <dbReference type="Pfam" id="PF07137"/>
    </source>
</evidence>
<dbReference type="PANTHER" id="PTHR33970:SF2">
    <property type="entry name" value="OS01G0716400 PROTEIN"/>
    <property type="match status" value="1"/>
</dbReference>
<dbReference type="InterPro" id="IPR012674">
    <property type="entry name" value="Calycin"/>
</dbReference>
<keyword evidence="3" id="KW-1185">Reference proteome</keyword>
<proteinExistence type="predicted"/>
<comment type="caution">
    <text evidence="2">The sequence shown here is derived from an EMBL/GenBank/DDBJ whole genome shotgun (WGS) entry which is preliminary data.</text>
</comment>
<dbReference type="STRING" id="1157962.A0A250XBX1"/>
<protein>
    <recommendedName>
        <fullName evidence="1">VDE lipocalin domain-containing protein</fullName>
    </recommendedName>
</protein>
<evidence type="ECO:0000313" key="3">
    <source>
        <dbReference type="Proteomes" id="UP000232323"/>
    </source>
</evidence>
<name>A0A250XBX1_9CHLO</name>
<reference evidence="2 3" key="1">
    <citation type="submission" date="2017-08" db="EMBL/GenBank/DDBJ databases">
        <title>Acidophilic green algal genome provides insights into adaptation to an acidic environment.</title>
        <authorList>
            <person name="Hirooka S."/>
            <person name="Hirose Y."/>
            <person name="Kanesaki Y."/>
            <person name="Higuchi S."/>
            <person name="Fujiwara T."/>
            <person name="Onuma R."/>
            <person name="Era A."/>
            <person name="Ohbayashi R."/>
            <person name="Uzuka A."/>
            <person name="Nozaki H."/>
            <person name="Yoshikawa H."/>
            <person name="Miyagishima S.Y."/>
        </authorList>
    </citation>
    <scope>NUCLEOTIDE SEQUENCE [LARGE SCALE GENOMIC DNA]</scope>
    <source>
        <strain evidence="2 3">NIES-2499</strain>
    </source>
</reference>
<evidence type="ECO:0000313" key="2">
    <source>
        <dbReference type="EMBL" id="GAX80573.1"/>
    </source>
</evidence>
<sequence length="875" mass="94885">MLTAIDILNKKIRDVAGGTTKPLMPIPRVSNRAQAGKVQCRKQHPHTLEQQACTPAKVLHNQAPECCSSQTLPGPSLREICHGMEGFSLEEKYLDIFKSHQIQLSDTESEINQQQYDIFPNDKPACNLTSDARDKLETRPQLGTVSHNLTVCQPSEAPAPLLKAGKTLRASAYQQVESNKVKPTFEVKSDPSKMRRRTHTNQYIATSTIFSSTDIVGLTQRPALAAANIDSGPELTRRLPAMRSDLPSSSLSNVLRGTRGALLLSILSLLLLSPLGLLYMNGSGASNMRGASGGGLRPAGGRAAGPMSWNWVEAAQLVAGVVSSRGRSVRAEAAAGLAGSAGEIQPDGGEGGWLPGAEVRAVIIVPGNAESPYRTSWGDLAKHTAQRLSWTDPSFQLRVFYEEELKGGGVDSGNDGAQAVTQLTKRSELQRALLSNCQLVLGFGLSDPSLLSWMSSLSSPTQKMLPGITLFLDSHTAFDPLVQLPGGFSGAARQSWLDRLLAQKVSFGPQAKSAELFSTLKTLLGRRNSDDFLFIFLVLIDQFIRPVPEVSMTTKGFDLGSIYCMIKNCGNQVKNCVTDEKCKAGLDCLQACSFNDQVCQYRCIVSHETPQMEQFSLCILQKHNCRNLDAQIPMRPDPAPMTSFRGQPLSHDIAEDMLCGWMQKSGSTFSAASIGSNPLPCNMGGPEVKMHNSKEHSGSAAAGGDNIVHGDLPYSWLVAAGKNPAYDYFPAQHQLFYRGKGKGVLWYEPVFKVITLSGEQVWRRRKYRVKRGKVPGTFYFTVLDNGVTSNEFWRVLDCNEGLEWCLFYYSGAAATAGLSYSGAVLATRTGGMPADSGALTRLESALDTAGIKMWELSTVDNRPEVLLGAPLDSIA</sequence>
<dbReference type="InterPro" id="IPR010788">
    <property type="entry name" value="VDE_dom"/>
</dbReference>
<dbReference type="PANTHER" id="PTHR33970">
    <property type="entry name" value="VIOLAXANTHIN DE-EPOXIDASE, CHLOROPLASTIC-RELATED"/>
    <property type="match status" value="1"/>
</dbReference>
<gene>
    <name evidence="2" type="ORF">CEUSTIGMA_g8010.t1</name>
</gene>
<dbReference type="Proteomes" id="UP000232323">
    <property type="component" value="Unassembled WGS sequence"/>
</dbReference>
<feature type="domain" description="VDE lipocalin" evidence="1">
    <location>
        <begin position="714"/>
        <end position="861"/>
    </location>
</feature>
<dbReference type="GO" id="GO:0010028">
    <property type="term" value="P:xanthophyll cycle"/>
    <property type="evidence" value="ECO:0007669"/>
    <property type="project" value="InterPro"/>
</dbReference>
<dbReference type="OrthoDB" id="420426at2759"/>
<dbReference type="Pfam" id="PF07137">
    <property type="entry name" value="VDE"/>
    <property type="match status" value="2"/>
</dbReference>